<protein>
    <recommendedName>
        <fullName evidence="3">Glycosyltransferase RgtA/B/C/D-like domain-containing protein</fullName>
    </recommendedName>
</protein>
<feature type="transmembrane region" description="Helical" evidence="1">
    <location>
        <begin position="402"/>
        <end position="423"/>
    </location>
</feature>
<feature type="transmembrane region" description="Helical" evidence="1">
    <location>
        <begin position="227"/>
        <end position="248"/>
    </location>
</feature>
<dbReference type="AlphaFoldDB" id="A0A455SYT8"/>
<feature type="transmembrane region" description="Helical" evidence="1">
    <location>
        <begin position="325"/>
        <end position="351"/>
    </location>
</feature>
<sequence length="574" mass="65071">MREEKAILNVRWFKKNPYTYSMILIVVLAALFRCILLAFNWPTTNSDEGNLGIAGMRIAFHGELPIFFYGQAYMGPVESYLAAPLFRLFGPSLFTLRFSLILMYAGFLIGTYFLVRLLYTERYALASVLLLSFGSPEVILRLIKAVGEYPEMTVAAPFILLIATKLALTAPTRERPSPMVPWKRYTLFALLGVIFGVILWVDLIILPFVVTASIFLLIFCWREARGWPLLCIIGGLLLGLFPMIYYNISLLSDMKVFLEQNSVSVLLHMHGVSDGVMAEKHLTLLHQLLGSIMIALPLATGAYPSCPDQDWILFGHPTSATIGCSIAALTWGIVFLLLMALATILAIVAVWRHRAIFRSQDAEKRELFILKSARVMVLLSACLTFGQYITSTHGAVYPVTSARYLSCLLDTMPAIFWPVWVGAGRLFKAINWKQRALGIVSSILLAILFVTFVRGTIGTIRDVPDAYRNYQQRDRLVNHLLSIGATRIYSEYWTCNDLIFHSKEQIICSVLYPNLRPGLTRYRPYQEMVDQAPVKAYIFPKSAEHLKALEKKMQGTNYKKEIFEDRYVIYYIPQ</sequence>
<evidence type="ECO:0000313" key="2">
    <source>
        <dbReference type="EMBL" id="BBH90314.1"/>
    </source>
</evidence>
<gene>
    <name evidence="2" type="ORF">KTC_50650</name>
</gene>
<feature type="transmembrane region" description="Helical" evidence="1">
    <location>
        <begin position="20"/>
        <end position="41"/>
    </location>
</feature>
<organism evidence="2">
    <name type="scientific">Thermosporothrix sp. COM3</name>
    <dbReference type="NCBI Taxonomy" id="2490863"/>
    <lineage>
        <taxon>Bacteria</taxon>
        <taxon>Bacillati</taxon>
        <taxon>Chloroflexota</taxon>
        <taxon>Ktedonobacteria</taxon>
        <taxon>Ktedonobacterales</taxon>
        <taxon>Thermosporotrichaceae</taxon>
        <taxon>Thermosporothrix</taxon>
    </lineage>
</organism>
<keyword evidence="1" id="KW-0472">Membrane</keyword>
<evidence type="ECO:0000256" key="1">
    <source>
        <dbReference type="SAM" id="Phobius"/>
    </source>
</evidence>
<evidence type="ECO:0008006" key="3">
    <source>
        <dbReference type="Google" id="ProtNLM"/>
    </source>
</evidence>
<name>A0A455SYT8_9CHLR</name>
<accession>A0A455SYT8</accession>
<keyword evidence="1" id="KW-0812">Transmembrane</keyword>
<reference evidence="2" key="1">
    <citation type="submission" date="2018-12" db="EMBL/GenBank/DDBJ databases">
        <title>Novel natural products biosynthetic potential of the class Ktedonobacteria.</title>
        <authorList>
            <person name="Zheng Y."/>
            <person name="Saitou A."/>
            <person name="Wang C.M."/>
            <person name="Toyoda A."/>
            <person name="Minakuchi Y."/>
            <person name="Sekiguchi Y."/>
            <person name="Ueda K."/>
            <person name="Takano H."/>
            <person name="Sakai Y."/>
            <person name="Yokota A."/>
            <person name="Yabe S."/>
        </authorList>
    </citation>
    <scope>NUCLEOTIDE SEQUENCE</scope>
    <source>
        <strain evidence="2">COM3</strain>
    </source>
</reference>
<feature type="transmembrane region" description="Helical" evidence="1">
    <location>
        <begin position="149"/>
        <end position="168"/>
    </location>
</feature>
<proteinExistence type="predicted"/>
<feature type="transmembrane region" description="Helical" evidence="1">
    <location>
        <begin position="435"/>
        <end position="453"/>
    </location>
</feature>
<feature type="transmembrane region" description="Helical" evidence="1">
    <location>
        <begin position="188"/>
        <end position="221"/>
    </location>
</feature>
<keyword evidence="1" id="KW-1133">Transmembrane helix</keyword>
<dbReference type="EMBL" id="AP019376">
    <property type="protein sequence ID" value="BBH90314.1"/>
    <property type="molecule type" value="Genomic_DNA"/>
</dbReference>
<feature type="transmembrane region" description="Helical" evidence="1">
    <location>
        <begin position="94"/>
        <end position="115"/>
    </location>
</feature>
<feature type="transmembrane region" description="Helical" evidence="1">
    <location>
        <begin position="372"/>
        <end position="390"/>
    </location>
</feature>